<keyword evidence="2" id="KW-1185">Reference proteome</keyword>
<dbReference type="AlphaFoldDB" id="A0AAF0ZVM3"/>
<dbReference type="EMBL" id="CP133621">
    <property type="protein sequence ID" value="WMV51035.1"/>
    <property type="molecule type" value="Genomic_DNA"/>
</dbReference>
<organism evidence="1 2">
    <name type="scientific">Solanum verrucosum</name>
    <dbReference type="NCBI Taxonomy" id="315347"/>
    <lineage>
        <taxon>Eukaryota</taxon>
        <taxon>Viridiplantae</taxon>
        <taxon>Streptophyta</taxon>
        <taxon>Embryophyta</taxon>
        <taxon>Tracheophyta</taxon>
        <taxon>Spermatophyta</taxon>
        <taxon>Magnoliopsida</taxon>
        <taxon>eudicotyledons</taxon>
        <taxon>Gunneridae</taxon>
        <taxon>Pentapetalae</taxon>
        <taxon>asterids</taxon>
        <taxon>lamiids</taxon>
        <taxon>Solanales</taxon>
        <taxon>Solanaceae</taxon>
        <taxon>Solanoideae</taxon>
        <taxon>Solaneae</taxon>
        <taxon>Solanum</taxon>
    </lineage>
</organism>
<dbReference type="Proteomes" id="UP001234989">
    <property type="component" value="Chromosome 10"/>
</dbReference>
<proteinExistence type="predicted"/>
<reference evidence="1" key="1">
    <citation type="submission" date="2023-08" db="EMBL/GenBank/DDBJ databases">
        <title>A de novo genome assembly of Solanum verrucosum Schlechtendal, a Mexican diploid species geographically isolated from the other diploid A-genome species in potato relatives.</title>
        <authorList>
            <person name="Hosaka K."/>
        </authorList>
    </citation>
    <scope>NUCLEOTIDE SEQUENCE</scope>
    <source>
        <tissue evidence="1">Young leaves</tissue>
    </source>
</reference>
<name>A0AAF0ZVM3_SOLVR</name>
<evidence type="ECO:0000313" key="2">
    <source>
        <dbReference type="Proteomes" id="UP001234989"/>
    </source>
</evidence>
<sequence length="23" mass="2853">MITLSFPLRFLFPRIQILNYWSP</sequence>
<protein>
    <submittedName>
        <fullName evidence="1">Uncharacterized protein</fullName>
    </submittedName>
</protein>
<gene>
    <name evidence="1" type="ORF">MTR67_044420</name>
</gene>
<accession>A0AAF0ZVM3</accession>
<evidence type="ECO:0000313" key="1">
    <source>
        <dbReference type="EMBL" id="WMV51035.1"/>
    </source>
</evidence>